<dbReference type="PANTHER" id="PTHR16295:SF10">
    <property type="entry name" value="EXPRESSED PROTEIN"/>
    <property type="match status" value="1"/>
</dbReference>
<reference evidence="6 7" key="1">
    <citation type="submission" date="2013-11" db="EMBL/GenBank/DDBJ databases">
        <title>Genome sequencing of Stegodyphus mimosarum.</title>
        <authorList>
            <person name="Bechsgaard J."/>
        </authorList>
    </citation>
    <scope>NUCLEOTIDE SEQUENCE [LARGE SCALE GENOMIC DNA]</scope>
</reference>
<dbReference type="GO" id="GO:0008270">
    <property type="term" value="F:zinc ion binding"/>
    <property type="evidence" value="ECO:0007669"/>
    <property type="project" value="UniProtKB-KW"/>
</dbReference>
<dbReference type="EMBL" id="KK119518">
    <property type="protein sequence ID" value="KFM75923.1"/>
    <property type="molecule type" value="Genomic_DNA"/>
</dbReference>
<evidence type="ECO:0000256" key="3">
    <source>
        <dbReference type="ARBA" id="ARBA00022833"/>
    </source>
</evidence>
<dbReference type="Pfam" id="PF21366">
    <property type="entry name" value="TRAFD1-XIAF1_ZnF"/>
    <property type="match status" value="3"/>
</dbReference>
<feature type="compositionally biased region" description="Basic residues" evidence="4">
    <location>
        <begin position="674"/>
        <end position="686"/>
    </location>
</feature>
<dbReference type="InterPro" id="IPR013083">
    <property type="entry name" value="Znf_RING/FYVE/PHD"/>
</dbReference>
<feature type="region of interest" description="Disordered" evidence="4">
    <location>
        <begin position="672"/>
        <end position="700"/>
    </location>
</feature>
<evidence type="ECO:0000313" key="7">
    <source>
        <dbReference type="Proteomes" id="UP000054359"/>
    </source>
</evidence>
<keyword evidence="7" id="KW-1185">Reference proteome</keyword>
<evidence type="ECO:0000259" key="5">
    <source>
        <dbReference type="Pfam" id="PF21366"/>
    </source>
</evidence>
<sequence>MMDSETKLCNNCKKDISVSNFTIHSAFCERKLQICNQCDEAVPRSEMDRHMEESHTMDSCSCCSMPMEKWMLEKHKEICFKRPVSCKYCEIVVAMDELEDHHLYCGSRTEMCPSCKQYVMLAQMDTHSKICLEKSFTARNAVSPPNDVSELSNYTSSSSENSKEDTAYKLVSGAIVHSVKSSSFDSSDIPSKISSEAVDYETLVFCEYCQLQLPFAELRNHYLYCGLQKEKCHICNQYVLQREMDRHSKICQKHYFRTERSAYDMSSSTNSEQFSNSEDVIKNMARVSANRKIVQDQHIEKFFCCEYCKTKVTLTELEDHLLWCGSRTEKCHICERDISIKEMNTHSQNCKKGSFKYLGECHICKQNIPWVDMNEHIPCCASANGKCSRCGSDVPENKLKEHILRLCPELKKESVFMRNCEDSISENEENKVSYTRSFIYPENSKEEVESSVMTDYTASCPPIFYKCSLCSELVLKSERNDHETFLCKVLTLQEEADMSLEEMSEAACAIEEFKKRKISAEDKTEKCPYCNNNIPVVRYETHLSFCWQNVEECQFCELVIKEATVELHLEKCTAKNKFPSHHKGGSSMNTEEKLKLFKNEEFKAGKAHLETNVEKCPCCDLSILRTRFEEHLSCCLSKTKECKFCGMHFNVVCEKMHLQECSRVKSDSAPFCKKDKKRHKKAKKKNSLPESKVPATFIEPNPSKHTSRTFKDEVLIPCEFCQKMFSPDYIIEHESGCRPDLVSFPKEVVEAQGAIRKINARNWNKKSTFDVEEGATIDRVINFEEHKSTDACGGRKQGLIRIDRESTPPSTYAIPGEFLEGYTECKEEHEVASSDNSTYNAKMNACARRTGCDNLKLHKEIKACNEKILCSSNTGMVPKAEADIKNQNIKYLDFKDKKNSYMNAAEESYNSNFDIKSDKTGSCINEKNFTNSSESSRLKPCVEVLSKTDKEKIDNLKNRNLEYRFSSSSEDEDLEECIKFLKSTEVPDIGKQTNICVQNEVYNDDASTRKKLRSSYLSAIKVKEVNSEITDVHSAESNSSKGARMNENDNLSEYLSEHAKYLTLKEMTMEMTSKYNSVIRPSSNNEWNKWRSK</sequence>
<feature type="non-terminal residue" evidence="6">
    <location>
        <position position="1093"/>
    </location>
</feature>
<dbReference type="AlphaFoldDB" id="A0A087UEY4"/>
<feature type="domain" description="TRAFD1/XAF1 zinc finger" evidence="5">
    <location>
        <begin position="211"/>
        <end position="251"/>
    </location>
</feature>
<keyword evidence="1" id="KW-0479">Metal-binding</keyword>
<protein>
    <submittedName>
        <fullName evidence="6">TRAF-type zinc finger domain-containing protein 1</fullName>
    </submittedName>
</protein>
<gene>
    <name evidence="6" type="ORF">X975_15644</name>
</gene>
<feature type="domain" description="TRAFD1/XAF1 zinc finger" evidence="5">
    <location>
        <begin position="315"/>
        <end position="350"/>
    </location>
</feature>
<evidence type="ECO:0000256" key="1">
    <source>
        <dbReference type="ARBA" id="ARBA00022723"/>
    </source>
</evidence>
<evidence type="ECO:0000256" key="2">
    <source>
        <dbReference type="ARBA" id="ARBA00022771"/>
    </source>
</evidence>
<accession>A0A087UEY4</accession>
<dbReference type="InterPro" id="IPR049439">
    <property type="entry name" value="TRAFD1-XIAF1_Znf"/>
</dbReference>
<keyword evidence="3" id="KW-0862">Zinc</keyword>
<proteinExistence type="predicted"/>
<dbReference type="STRING" id="407821.A0A087UEY4"/>
<name>A0A087UEY4_STEMI</name>
<keyword evidence="2" id="KW-0863">Zinc-finger</keyword>
<organism evidence="6 7">
    <name type="scientific">Stegodyphus mimosarum</name>
    <name type="common">African social velvet spider</name>
    <dbReference type="NCBI Taxonomy" id="407821"/>
    <lineage>
        <taxon>Eukaryota</taxon>
        <taxon>Metazoa</taxon>
        <taxon>Ecdysozoa</taxon>
        <taxon>Arthropoda</taxon>
        <taxon>Chelicerata</taxon>
        <taxon>Arachnida</taxon>
        <taxon>Araneae</taxon>
        <taxon>Araneomorphae</taxon>
        <taxon>Entelegynae</taxon>
        <taxon>Eresoidea</taxon>
        <taxon>Eresidae</taxon>
        <taxon>Stegodyphus</taxon>
    </lineage>
</organism>
<dbReference type="InterPro" id="IPR051986">
    <property type="entry name" value="Innate_Immune_Apopt_Reg"/>
</dbReference>
<evidence type="ECO:0000256" key="4">
    <source>
        <dbReference type="SAM" id="MobiDB-lite"/>
    </source>
</evidence>
<dbReference type="PANTHER" id="PTHR16295">
    <property type="entry name" value="TRAF-TYPE ZINC FINGER PROTEIN-RELATED"/>
    <property type="match status" value="1"/>
</dbReference>
<evidence type="ECO:0000313" key="6">
    <source>
        <dbReference type="EMBL" id="KFM75923.1"/>
    </source>
</evidence>
<dbReference type="GO" id="GO:0005739">
    <property type="term" value="C:mitochondrion"/>
    <property type="evidence" value="ECO:0007669"/>
    <property type="project" value="TreeGrafter"/>
</dbReference>
<feature type="domain" description="TRAFD1/XAF1 zinc finger" evidence="5">
    <location>
        <begin position="92"/>
        <end position="131"/>
    </location>
</feature>
<dbReference type="Gene3D" id="3.30.40.10">
    <property type="entry name" value="Zinc/RING finger domain, C3HC4 (zinc finger)"/>
    <property type="match status" value="5"/>
</dbReference>
<dbReference type="Proteomes" id="UP000054359">
    <property type="component" value="Unassembled WGS sequence"/>
</dbReference>
<dbReference type="OrthoDB" id="6437153at2759"/>